<organism evidence="1">
    <name type="scientific">Tanacetum cinerariifolium</name>
    <name type="common">Dalmatian daisy</name>
    <name type="synonym">Chrysanthemum cinerariifolium</name>
    <dbReference type="NCBI Taxonomy" id="118510"/>
    <lineage>
        <taxon>Eukaryota</taxon>
        <taxon>Viridiplantae</taxon>
        <taxon>Streptophyta</taxon>
        <taxon>Embryophyta</taxon>
        <taxon>Tracheophyta</taxon>
        <taxon>Spermatophyta</taxon>
        <taxon>Magnoliopsida</taxon>
        <taxon>eudicotyledons</taxon>
        <taxon>Gunneridae</taxon>
        <taxon>Pentapetalae</taxon>
        <taxon>asterids</taxon>
        <taxon>campanulids</taxon>
        <taxon>Asterales</taxon>
        <taxon>Asteraceae</taxon>
        <taxon>Asteroideae</taxon>
        <taxon>Anthemideae</taxon>
        <taxon>Anthemidinae</taxon>
        <taxon>Tanacetum</taxon>
    </lineage>
</organism>
<sequence length="479" mass="54949">MDSIPLVVVGMARILMEYLLPVHHHQQQRIPHGACWKQGSKGVEILIFTPYWMNILHLHPCFIFHVFGNSQRHRYLSYEGLQYTDADIADFEESLGRIYNREIHQRIISTDRDFLGPPSYTLIRGPVLRLCHRMMAHSIASRSQAPEKVTVTDLFYLRGLDVGSVNIPYLLARYLRRFAAGRKSGDLISGGQFVARLVEHFGLLTEERLQGLTMIMRELPIIDMAELVRLQICIEIDDTWAWVALRPERQPDVADGVPKAAEDAPTVDEGDQAILIPVQAPQQLPPPPPATGRTMPQRLGRLEEEVQLMEARGQTFQAFDGTFWRSSPATFQRHTRMDDPNITMEEYIRLEEEKARKHGKLFNKETANYGKIWYDEDIHDLRSVETEFLAIDFNDSLKSGETLSCEPTVSSLNDEIDFKISFDNSGDEDYTLNLDNSTNNVLIPLDSWTSRLLEYKLPLSSLRMKSHLSLKNDMPLRDK</sequence>
<comment type="caution">
    <text evidence="1">The sequence shown here is derived from an EMBL/GenBank/DDBJ whole genome shotgun (WGS) entry which is preliminary data.</text>
</comment>
<dbReference type="EMBL" id="BKCJ010001710">
    <property type="protein sequence ID" value="GEU43449.1"/>
    <property type="molecule type" value="Genomic_DNA"/>
</dbReference>
<protein>
    <submittedName>
        <fullName evidence="1">Uncharacterized protein</fullName>
    </submittedName>
</protein>
<accession>A0A6L2K383</accession>
<reference evidence="1" key="1">
    <citation type="journal article" date="2019" name="Sci. Rep.">
        <title>Draft genome of Tanacetum cinerariifolium, the natural source of mosquito coil.</title>
        <authorList>
            <person name="Yamashiro T."/>
            <person name="Shiraishi A."/>
            <person name="Satake H."/>
            <person name="Nakayama K."/>
        </authorList>
    </citation>
    <scope>NUCLEOTIDE SEQUENCE</scope>
</reference>
<evidence type="ECO:0000313" key="1">
    <source>
        <dbReference type="EMBL" id="GEU43449.1"/>
    </source>
</evidence>
<proteinExistence type="predicted"/>
<dbReference type="AlphaFoldDB" id="A0A6L2K383"/>
<gene>
    <name evidence="1" type="ORF">Tci_015427</name>
</gene>
<name>A0A6L2K383_TANCI</name>